<evidence type="ECO:0000313" key="3">
    <source>
        <dbReference type="Proteomes" id="UP001189429"/>
    </source>
</evidence>
<feature type="non-terminal residue" evidence="2">
    <location>
        <position position="1"/>
    </location>
</feature>
<feature type="non-terminal residue" evidence="2">
    <location>
        <position position="101"/>
    </location>
</feature>
<comment type="caution">
    <text evidence="2">The sequence shown here is derived from an EMBL/GenBank/DDBJ whole genome shotgun (WGS) entry which is preliminary data.</text>
</comment>
<evidence type="ECO:0000256" key="1">
    <source>
        <dbReference type="SAM" id="MobiDB-lite"/>
    </source>
</evidence>
<evidence type="ECO:0000313" key="2">
    <source>
        <dbReference type="EMBL" id="CAK0884259.1"/>
    </source>
</evidence>
<dbReference type="EMBL" id="CAUYUJ010018522">
    <property type="protein sequence ID" value="CAK0884259.1"/>
    <property type="molecule type" value="Genomic_DNA"/>
</dbReference>
<gene>
    <name evidence="2" type="ORF">PCOR1329_LOCUS66251</name>
</gene>
<accession>A0ABN9WH42</accession>
<dbReference type="Proteomes" id="UP001189429">
    <property type="component" value="Unassembled WGS sequence"/>
</dbReference>
<feature type="region of interest" description="Disordered" evidence="1">
    <location>
        <begin position="1"/>
        <end position="26"/>
    </location>
</feature>
<feature type="compositionally biased region" description="Basic and acidic residues" evidence="1">
    <location>
        <begin position="1"/>
        <end position="16"/>
    </location>
</feature>
<reference evidence="2" key="1">
    <citation type="submission" date="2023-10" db="EMBL/GenBank/DDBJ databases">
        <authorList>
            <person name="Chen Y."/>
            <person name="Shah S."/>
            <person name="Dougan E. K."/>
            <person name="Thang M."/>
            <person name="Chan C."/>
        </authorList>
    </citation>
    <scope>NUCLEOTIDE SEQUENCE [LARGE SCALE GENOMIC DNA]</scope>
</reference>
<keyword evidence="3" id="KW-1185">Reference proteome</keyword>
<name>A0ABN9WH42_9DINO</name>
<organism evidence="2 3">
    <name type="scientific">Prorocentrum cordatum</name>
    <dbReference type="NCBI Taxonomy" id="2364126"/>
    <lineage>
        <taxon>Eukaryota</taxon>
        <taxon>Sar</taxon>
        <taxon>Alveolata</taxon>
        <taxon>Dinophyceae</taxon>
        <taxon>Prorocentrales</taxon>
        <taxon>Prorocentraceae</taxon>
        <taxon>Prorocentrum</taxon>
    </lineage>
</organism>
<protein>
    <submittedName>
        <fullName evidence="2">Uncharacterized protein</fullName>
    </submittedName>
</protein>
<sequence>GPLRRNEHPHPLKDSRLVWGGPASGGTTPNKFFQDWIRARGRHSSRRPHELLAIIEEGMVRMQRKPGSTLPATRKGGQVYLYGAVLHCADPSLRQRLENAR</sequence>
<proteinExistence type="predicted"/>